<dbReference type="PANTHER" id="PTHR34069">
    <property type="entry name" value="3-OXOACYL-[ACYL-CARRIER-PROTEIN] SYNTHASE 3"/>
    <property type="match status" value="1"/>
</dbReference>
<evidence type="ECO:0000313" key="6">
    <source>
        <dbReference type="Proteomes" id="UP000215145"/>
    </source>
</evidence>
<name>A0A229NVC4_9BACL</name>
<evidence type="ECO:0000256" key="2">
    <source>
        <dbReference type="ARBA" id="ARBA00023315"/>
    </source>
</evidence>
<dbReference type="EMBL" id="NMUQ01000003">
    <property type="protein sequence ID" value="OXM13559.1"/>
    <property type="molecule type" value="Genomic_DNA"/>
</dbReference>
<evidence type="ECO:0000259" key="4">
    <source>
        <dbReference type="Pfam" id="PF08545"/>
    </source>
</evidence>
<keyword evidence="2" id="KW-0012">Acyltransferase</keyword>
<dbReference type="AlphaFoldDB" id="A0A229NVC4"/>
<keyword evidence="6" id="KW-1185">Reference proteome</keyword>
<feature type="domain" description="Beta-ketoacyl-[acyl-carrier-protein] synthase III C-terminal" evidence="3">
    <location>
        <begin position="240"/>
        <end position="328"/>
    </location>
</feature>
<proteinExistence type="predicted"/>
<dbReference type="Pfam" id="PF08541">
    <property type="entry name" value="ACP_syn_III_C"/>
    <property type="match status" value="1"/>
</dbReference>
<dbReference type="RefSeq" id="WP_089526263.1">
    <property type="nucleotide sequence ID" value="NZ_NMUQ01000003.1"/>
</dbReference>
<sequence>MTAVRIRGIEMYHPSNEVDNEYYINRFAEAGIPVSGLLKALGREKRFIIDNKDENTFTMSVAASRKLLQSAGVSAEELDLIIFTSQTPEYLIPSVSMKLHAALGAGKGTMCYDINANCAGILVAMEQASRTMMANPRVRKVLVVGAEHLSVHSTDNPVYHSNFADSAAAVLLQAEEGEGGFIDSVSQTNSMVIDNSLFPGTGLSNMYRDGVAPTDVHVQFTPFDDSVCVDSAVDCVREVMERNGVKADEVGHFLFSQFSVGNNKLVVDRLGLDESKIHYVGDKYGYTASNSPILALHDALKAGKVERGEYLVFWTVGAGWQNIALLMKY</sequence>
<dbReference type="GO" id="GO:0006633">
    <property type="term" value="P:fatty acid biosynthetic process"/>
    <property type="evidence" value="ECO:0007669"/>
    <property type="project" value="InterPro"/>
</dbReference>
<protein>
    <submittedName>
        <fullName evidence="5">3-oxoacyl-ACP synthase</fullName>
    </submittedName>
</protein>
<reference evidence="5 6" key="1">
    <citation type="submission" date="2017-07" db="EMBL/GenBank/DDBJ databases">
        <title>Paenibacillus herberti R33 genome sequencing and assembly.</title>
        <authorList>
            <person name="Su W."/>
        </authorList>
    </citation>
    <scope>NUCLEOTIDE SEQUENCE [LARGE SCALE GENOMIC DNA]</scope>
    <source>
        <strain evidence="5 6">R33</strain>
    </source>
</reference>
<organism evidence="5 6">
    <name type="scientific">Paenibacillus herberti</name>
    <dbReference type="NCBI Taxonomy" id="1619309"/>
    <lineage>
        <taxon>Bacteria</taxon>
        <taxon>Bacillati</taxon>
        <taxon>Bacillota</taxon>
        <taxon>Bacilli</taxon>
        <taxon>Bacillales</taxon>
        <taxon>Paenibacillaceae</taxon>
        <taxon>Paenibacillus</taxon>
    </lineage>
</organism>
<evidence type="ECO:0000259" key="3">
    <source>
        <dbReference type="Pfam" id="PF08541"/>
    </source>
</evidence>
<dbReference type="Gene3D" id="3.40.47.10">
    <property type="match status" value="1"/>
</dbReference>
<dbReference type="GO" id="GO:0044550">
    <property type="term" value="P:secondary metabolite biosynthetic process"/>
    <property type="evidence" value="ECO:0007669"/>
    <property type="project" value="TreeGrafter"/>
</dbReference>
<keyword evidence="1" id="KW-0808">Transferase</keyword>
<feature type="domain" description="Beta-ketoacyl-[acyl-carrier-protein] synthase III N-terminal" evidence="4">
    <location>
        <begin position="112"/>
        <end position="189"/>
    </location>
</feature>
<accession>A0A229NVC4</accession>
<dbReference type="PANTHER" id="PTHR34069:SF2">
    <property type="entry name" value="BETA-KETOACYL-[ACYL-CARRIER-PROTEIN] SYNTHASE III"/>
    <property type="match status" value="1"/>
</dbReference>
<comment type="caution">
    <text evidence="5">The sequence shown here is derived from an EMBL/GenBank/DDBJ whole genome shotgun (WGS) entry which is preliminary data.</text>
</comment>
<dbReference type="InterPro" id="IPR013747">
    <property type="entry name" value="ACP_syn_III_C"/>
</dbReference>
<dbReference type="OrthoDB" id="1704808at2"/>
<gene>
    <name evidence="5" type="ORF">CGZ75_21230</name>
</gene>
<dbReference type="InterPro" id="IPR016039">
    <property type="entry name" value="Thiolase-like"/>
</dbReference>
<dbReference type="GO" id="GO:0004315">
    <property type="term" value="F:3-oxoacyl-[acyl-carrier-protein] synthase activity"/>
    <property type="evidence" value="ECO:0007669"/>
    <property type="project" value="InterPro"/>
</dbReference>
<dbReference type="Pfam" id="PF08545">
    <property type="entry name" value="ACP_syn_III"/>
    <property type="match status" value="1"/>
</dbReference>
<dbReference type="SUPFAM" id="SSF53901">
    <property type="entry name" value="Thiolase-like"/>
    <property type="match status" value="1"/>
</dbReference>
<dbReference type="InterPro" id="IPR013751">
    <property type="entry name" value="ACP_syn_III_N"/>
</dbReference>
<evidence type="ECO:0000256" key="1">
    <source>
        <dbReference type="ARBA" id="ARBA00022679"/>
    </source>
</evidence>
<dbReference type="Proteomes" id="UP000215145">
    <property type="component" value="Unassembled WGS sequence"/>
</dbReference>
<evidence type="ECO:0000313" key="5">
    <source>
        <dbReference type="EMBL" id="OXM13559.1"/>
    </source>
</evidence>
<dbReference type="CDD" id="cd00830">
    <property type="entry name" value="KAS_III"/>
    <property type="match status" value="1"/>
</dbReference>